<dbReference type="InterPro" id="IPR052523">
    <property type="entry name" value="Trichothecene_AcTrans"/>
</dbReference>
<dbReference type="EMBL" id="FNAI01000008">
    <property type="protein sequence ID" value="SDE66955.1"/>
    <property type="molecule type" value="Genomic_DNA"/>
</dbReference>
<gene>
    <name evidence="2" type="ORF">SAMN05216464_108154</name>
</gene>
<dbReference type="CDD" id="cd04301">
    <property type="entry name" value="NAT_SF"/>
    <property type="match status" value="1"/>
</dbReference>
<evidence type="ECO:0000313" key="3">
    <source>
        <dbReference type="Proteomes" id="UP000199072"/>
    </source>
</evidence>
<dbReference type="Gene3D" id="3.40.630.30">
    <property type="match status" value="1"/>
</dbReference>
<dbReference type="RefSeq" id="WP_091151046.1">
    <property type="nucleotide sequence ID" value="NZ_FNAI01000008.1"/>
</dbReference>
<dbReference type="InterPro" id="IPR016181">
    <property type="entry name" value="Acyl_CoA_acyltransferase"/>
</dbReference>
<dbReference type="PROSITE" id="PS51186">
    <property type="entry name" value="GNAT"/>
    <property type="match status" value="1"/>
</dbReference>
<accession>A0A1G7EU52</accession>
<dbReference type="STRING" id="1391627.SAMN05216464_108154"/>
<dbReference type="Proteomes" id="UP000199072">
    <property type="component" value="Unassembled WGS sequence"/>
</dbReference>
<organism evidence="2 3">
    <name type="scientific">Mucilaginibacter pineti</name>
    <dbReference type="NCBI Taxonomy" id="1391627"/>
    <lineage>
        <taxon>Bacteria</taxon>
        <taxon>Pseudomonadati</taxon>
        <taxon>Bacteroidota</taxon>
        <taxon>Sphingobacteriia</taxon>
        <taxon>Sphingobacteriales</taxon>
        <taxon>Sphingobacteriaceae</taxon>
        <taxon>Mucilaginibacter</taxon>
    </lineage>
</organism>
<sequence>MLRKAIAADKPIVSEILVKSFRENLSVNYITGGSANQKRIRSLMNYAFEVCFLFGEVLVSEDAQACALLVNPKRKKTTFKSLLLDLGLVWNCIGFSKALAVMKREKRIHQLQVSGRVAYLWFIGVEPGAQHQGIGSRLLDEVIACCEKQNRMVILETSTLKNIPWYEKFGFRVYGQLDFGYRLFFMKRDLFLDFRS</sequence>
<feature type="domain" description="N-acetyltransferase" evidence="1">
    <location>
        <begin position="57"/>
        <end position="191"/>
    </location>
</feature>
<evidence type="ECO:0000313" key="2">
    <source>
        <dbReference type="EMBL" id="SDE66955.1"/>
    </source>
</evidence>
<dbReference type="InterPro" id="IPR000182">
    <property type="entry name" value="GNAT_dom"/>
</dbReference>
<evidence type="ECO:0000259" key="1">
    <source>
        <dbReference type="PROSITE" id="PS51186"/>
    </source>
</evidence>
<keyword evidence="3" id="KW-1185">Reference proteome</keyword>
<dbReference type="AlphaFoldDB" id="A0A1G7EU52"/>
<dbReference type="PANTHER" id="PTHR42791">
    <property type="entry name" value="GNAT FAMILY ACETYLTRANSFERASE"/>
    <property type="match status" value="1"/>
</dbReference>
<name>A0A1G7EU52_9SPHI</name>
<dbReference type="PANTHER" id="PTHR42791:SF1">
    <property type="entry name" value="N-ACETYLTRANSFERASE DOMAIN-CONTAINING PROTEIN"/>
    <property type="match status" value="1"/>
</dbReference>
<reference evidence="2 3" key="1">
    <citation type="submission" date="2016-10" db="EMBL/GenBank/DDBJ databases">
        <authorList>
            <person name="de Groot N.N."/>
        </authorList>
    </citation>
    <scope>NUCLEOTIDE SEQUENCE [LARGE SCALE GENOMIC DNA]</scope>
    <source>
        <strain evidence="2 3">47C3B</strain>
    </source>
</reference>
<proteinExistence type="predicted"/>
<dbReference type="GO" id="GO:0016747">
    <property type="term" value="F:acyltransferase activity, transferring groups other than amino-acyl groups"/>
    <property type="evidence" value="ECO:0007669"/>
    <property type="project" value="InterPro"/>
</dbReference>
<protein>
    <submittedName>
        <fullName evidence="2">Acetyltransferase (GNAT) family protein</fullName>
    </submittedName>
</protein>
<keyword evidence="2" id="KW-0808">Transferase</keyword>
<dbReference type="SUPFAM" id="SSF55729">
    <property type="entry name" value="Acyl-CoA N-acyltransferases (Nat)"/>
    <property type="match status" value="1"/>
</dbReference>
<dbReference type="OrthoDB" id="1452841at2"/>
<dbReference type="Pfam" id="PF13508">
    <property type="entry name" value="Acetyltransf_7"/>
    <property type="match status" value="1"/>
</dbReference>